<feature type="compositionally biased region" description="Polar residues" evidence="1">
    <location>
        <begin position="134"/>
        <end position="145"/>
    </location>
</feature>
<evidence type="ECO:0000256" key="1">
    <source>
        <dbReference type="SAM" id="MobiDB-lite"/>
    </source>
</evidence>
<evidence type="ECO:0000256" key="2">
    <source>
        <dbReference type="SAM" id="Phobius"/>
    </source>
</evidence>
<proteinExistence type="predicted"/>
<dbReference type="AlphaFoldDB" id="A0A3P6V1W7"/>
<dbReference type="OrthoDB" id="5874088at2759"/>
<evidence type="ECO:0000313" key="4">
    <source>
        <dbReference type="Proteomes" id="UP000277928"/>
    </source>
</evidence>
<sequence>MIWPMHENEAFEMSNFGNITDASRRFAATYNDSSILKLRIWWWNLTRRQRRFYVISLLIFAVLLTFIFVTVSVQHKPVALIQTSTSAFTTAVTVRSSSVTGPTTSISTIATNTSIGTSTTNATATTPTVPMTSINPTNSSMTPTQGPILKKKIHR</sequence>
<keyword evidence="2" id="KW-0812">Transmembrane</keyword>
<gene>
    <name evidence="3" type="ORF">NLS_LOCUS6441</name>
</gene>
<feature type="compositionally biased region" description="Low complexity" evidence="1">
    <location>
        <begin position="118"/>
        <end position="133"/>
    </location>
</feature>
<name>A0A3P6V1W7_LITSI</name>
<reference evidence="3 4" key="1">
    <citation type="submission" date="2018-08" db="EMBL/GenBank/DDBJ databases">
        <authorList>
            <person name="Laetsch R D."/>
            <person name="Stevens L."/>
            <person name="Kumar S."/>
            <person name="Blaxter L. M."/>
        </authorList>
    </citation>
    <scope>NUCLEOTIDE SEQUENCE [LARGE SCALE GENOMIC DNA]</scope>
</reference>
<dbReference type="EMBL" id="UYRX01000567">
    <property type="protein sequence ID" value="VDK83961.1"/>
    <property type="molecule type" value="Genomic_DNA"/>
</dbReference>
<organism evidence="3 4">
    <name type="scientific">Litomosoides sigmodontis</name>
    <name type="common">Filarial nematode worm</name>
    <dbReference type="NCBI Taxonomy" id="42156"/>
    <lineage>
        <taxon>Eukaryota</taxon>
        <taxon>Metazoa</taxon>
        <taxon>Ecdysozoa</taxon>
        <taxon>Nematoda</taxon>
        <taxon>Chromadorea</taxon>
        <taxon>Rhabditida</taxon>
        <taxon>Spirurina</taxon>
        <taxon>Spiruromorpha</taxon>
        <taxon>Filarioidea</taxon>
        <taxon>Onchocercidae</taxon>
        <taxon>Litomosoides</taxon>
    </lineage>
</organism>
<protein>
    <submittedName>
        <fullName evidence="3">Uncharacterized protein</fullName>
    </submittedName>
</protein>
<feature type="transmembrane region" description="Helical" evidence="2">
    <location>
        <begin position="52"/>
        <end position="73"/>
    </location>
</feature>
<dbReference type="OMA" id="IWWWNLT"/>
<accession>A0A3P6V1W7</accession>
<evidence type="ECO:0000313" key="3">
    <source>
        <dbReference type="EMBL" id="VDK83961.1"/>
    </source>
</evidence>
<feature type="region of interest" description="Disordered" evidence="1">
    <location>
        <begin position="118"/>
        <end position="155"/>
    </location>
</feature>
<keyword evidence="4" id="KW-1185">Reference proteome</keyword>
<dbReference type="Proteomes" id="UP000277928">
    <property type="component" value="Unassembled WGS sequence"/>
</dbReference>
<keyword evidence="2" id="KW-1133">Transmembrane helix</keyword>
<keyword evidence="2" id="KW-0472">Membrane</keyword>